<dbReference type="AlphaFoldDB" id="A0AAV4U605"/>
<keyword evidence="2" id="KW-1185">Reference proteome</keyword>
<accession>A0AAV4U605</accession>
<reference evidence="1 2" key="1">
    <citation type="submission" date="2021-06" db="EMBL/GenBank/DDBJ databases">
        <title>Caerostris darwini draft genome.</title>
        <authorList>
            <person name="Kono N."/>
            <person name="Arakawa K."/>
        </authorList>
    </citation>
    <scope>NUCLEOTIDE SEQUENCE [LARGE SCALE GENOMIC DNA]</scope>
</reference>
<protein>
    <submittedName>
        <fullName evidence="1">Uncharacterized protein</fullName>
    </submittedName>
</protein>
<gene>
    <name evidence="1" type="ORF">CDAR_51021</name>
</gene>
<proteinExistence type="predicted"/>
<dbReference type="Proteomes" id="UP001054837">
    <property type="component" value="Unassembled WGS sequence"/>
</dbReference>
<dbReference type="EMBL" id="BPLQ01010742">
    <property type="protein sequence ID" value="GIY53158.1"/>
    <property type="molecule type" value="Genomic_DNA"/>
</dbReference>
<organism evidence="1 2">
    <name type="scientific">Caerostris darwini</name>
    <dbReference type="NCBI Taxonomy" id="1538125"/>
    <lineage>
        <taxon>Eukaryota</taxon>
        <taxon>Metazoa</taxon>
        <taxon>Ecdysozoa</taxon>
        <taxon>Arthropoda</taxon>
        <taxon>Chelicerata</taxon>
        <taxon>Arachnida</taxon>
        <taxon>Araneae</taxon>
        <taxon>Araneomorphae</taxon>
        <taxon>Entelegynae</taxon>
        <taxon>Araneoidea</taxon>
        <taxon>Araneidae</taxon>
        <taxon>Caerostris</taxon>
    </lineage>
</organism>
<name>A0AAV4U605_9ARAC</name>
<evidence type="ECO:0000313" key="2">
    <source>
        <dbReference type="Proteomes" id="UP001054837"/>
    </source>
</evidence>
<sequence length="91" mass="10267">MSKLRSLHRCRSDLFLGSTSWAAIVWRGERRTTCKPLLEGGRLTSRELWVNDHFLNYQDSWMSSCQTFSSAKVSSTGDAEGQCGQVVGQHE</sequence>
<evidence type="ECO:0000313" key="1">
    <source>
        <dbReference type="EMBL" id="GIY53158.1"/>
    </source>
</evidence>
<comment type="caution">
    <text evidence="1">The sequence shown here is derived from an EMBL/GenBank/DDBJ whole genome shotgun (WGS) entry which is preliminary data.</text>
</comment>